<sequence length="281" mass="30346">MRPETGRPRPALHDTMRGRPRNRSSPLRARPYTDASDALAIREDQNPMSKADDAKSLIQQAFEKALVAQQPLARKNVERLRRVHPDDTPQELIRRLNRYYLTGITTSGGASGAAGIVPGAGIPTALADIMLFTEASVLYTLSLAEVHGTHPEDLERRKLLVLTVLLGDGAIRALDKAVGRTGPYWARRIVSAIPMSAINRANKVLGPRFITKYGTQQGVLVLSKQVPLGIGAALGAGGNHVLGRLTIKSARVIFGEPPTSWDGDAPRGHASFDTDTEDSTP</sequence>
<evidence type="ECO:0000256" key="1">
    <source>
        <dbReference type="SAM" id="MobiDB-lite"/>
    </source>
</evidence>
<proteinExistence type="predicted"/>
<evidence type="ECO:0008006" key="4">
    <source>
        <dbReference type="Google" id="ProtNLM"/>
    </source>
</evidence>
<gene>
    <name evidence="2" type="ORF">GCM10010497_14630</name>
</gene>
<dbReference type="AlphaFoldDB" id="A0AAV4KCT0"/>
<dbReference type="Proteomes" id="UP000642014">
    <property type="component" value="Unassembled WGS sequence"/>
</dbReference>
<accession>A0AAV4KCT0</accession>
<feature type="region of interest" description="Disordered" evidence="1">
    <location>
        <begin position="1"/>
        <end position="50"/>
    </location>
</feature>
<evidence type="ECO:0000313" key="3">
    <source>
        <dbReference type="Proteomes" id="UP000642014"/>
    </source>
</evidence>
<feature type="region of interest" description="Disordered" evidence="1">
    <location>
        <begin position="258"/>
        <end position="281"/>
    </location>
</feature>
<feature type="compositionally biased region" description="Basic and acidic residues" evidence="1">
    <location>
        <begin position="40"/>
        <end position="50"/>
    </location>
</feature>
<protein>
    <recommendedName>
        <fullName evidence="4">EcsC family protein</fullName>
    </recommendedName>
</protein>
<dbReference type="EMBL" id="BMSJ01000002">
    <property type="protein sequence ID" value="GGR13550.1"/>
    <property type="molecule type" value="Genomic_DNA"/>
</dbReference>
<organism evidence="2 3">
    <name type="scientific">Streptomyces cinereoruber</name>
    <dbReference type="NCBI Taxonomy" id="67260"/>
    <lineage>
        <taxon>Bacteria</taxon>
        <taxon>Bacillati</taxon>
        <taxon>Actinomycetota</taxon>
        <taxon>Actinomycetes</taxon>
        <taxon>Kitasatosporales</taxon>
        <taxon>Streptomycetaceae</taxon>
        <taxon>Streptomyces</taxon>
    </lineage>
</organism>
<feature type="compositionally biased region" description="Basic and acidic residues" evidence="1">
    <location>
        <begin position="1"/>
        <end position="17"/>
    </location>
</feature>
<name>A0AAV4KCT0_9ACTN</name>
<reference evidence="2 3" key="1">
    <citation type="journal article" date="2014" name="Int. J. Syst. Evol. Microbiol.">
        <title>Complete genome sequence of Corynebacterium casei LMG S-19264T (=DSM 44701T), isolated from a smear-ripened cheese.</title>
        <authorList>
            <consortium name="US DOE Joint Genome Institute (JGI-PGF)"/>
            <person name="Walter F."/>
            <person name="Albersmeier A."/>
            <person name="Kalinowski J."/>
            <person name="Ruckert C."/>
        </authorList>
    </citation>
    <scope>NUCLEOTIDE SEQUENCE [LARGE SCALE GENOMIC DNA]</scope>
    <source>
        <strain evidence="2 3">JCM 4205</strain>
    </source>
</reference>
<evidence type="ECO:0000313" key="2">
    <source>
        <dbReference type="EMBL" id="GGR13550.1"/>
    </source>
</evidence>
<comment type="caution">
    <text evidence="2">The sequence shown here is derived from an EMBL/GenBank/DDBJ whole genome shotgun (WGS) entry which is preliminary data.</text>
</comment>